<evidence type="ECO:0000259" key="2">
    <source>
        <dbReference type="Pfam" id="PF00496"/>
    </source>
</evidence>
<organism evidence="3">
    <name type="scientific">Candidatus Moduliflexus flocculans</name>
    <dbReference type="NCBI Taxonomy" id="1499966"/>
    <lineage>
        <taxon>Bacteria</taxon>
        <taxon>Candidatus Moduliflexota</taxon>
        <taxon>Candidatus Moduliflexia</taxon>
        <taxon>Candidatus Moduliflexales</taxon>
        <taxon>Candidatus Moduliflexaceae</taxon>
    </lineage>
</organism>
<dbReference type="PANTHER" id="PTHR30290">
    <property type="entry name" value="PERIPLASMIC BINDING COMPONENT OF ABC TRANSPORTER"/>
    <property type="match status" value="1"/>
</dbReference>
<sequence length="640" mass="71928">MRKTTWMGSLSILALMGLMAQPVVAAMTYKEAPMLAEQVKAGTLPPIEQRLPENPLVVTPAEKVGKFGGIWRMGMTAGTDDVSFYRIFSYEPLVRWNVDWTDIVPNVAEKWDANADATEYTFYLRKGLKWSDGQPVTVDDILFWWEDVALNAELTPAPPTWMVAGGEPGQVTKVDDLTVKFTFAKPNGLFLSNMAGAAGRPVLVCPKHFAQQYHAKYQDKAKLDAMMKEGGYTTWKDMFIARVTQWDGGGYGQYSVAGRPTLNAWMVEQPISGSATQVTFVRNPYYWKVDPEGQQYPYIDRLVYTIFQDTAAMLLKATNGEIDFQMRHFNNLANKAVLFDNQQKGDYRFFDLINAGSNSIVFHLNLTHKDPTLRSIFQNKDFRIGLSYAINRQEIIDTVYMGQGTPAQPSVLEGTPLYNEQLAKQYTEYDVAKANEYLDKVLPKKDANGMRLLPDGKPLSFTIEISNSFKEQVDAGNMVAKYWQAVGVNAQAKPEDRSLMYERKNNNDLDAMTWGGEAGMGTIFDPRNFFPNSNEAAWAIAWASWYQPDVAKAEEPPAEIKKMMALYDQIKATATVEGQNKLMAELLQASADYFPAIGISTAPMLYGIVKNTMFNVPAKMINSWQYPTPAPTNPFTYSFK</sequence>
<feature type="signal peptide" evidence="1">
    <location>
        <begin position="1"/>
        <end position="25"/>
    </location>
</feature>
<gene>
    <name evidence="3" type="ORF">U14_03448</name>
</gene>
<dbReference type="Pfam" id="PF00496">
    <property type="entry name" value="SBP_bac_5"/>
    <property type="match status" value="1"/>
</dbReference>
<dbReference type="Gene3D" id="3.40.190.10">
    <property type="entry name" value="Periplasmic binding protein-like II"/>
    <property type="match status" value="1"/>
</dbReference>
<keyword evidence="4" id="KW-1185">Reference proteome</keyword>
<dbReference type="InterPro" id="IPR000914">
    <property type="entry name" value="SBP_5_dom"/>
</dbReference>
<dbReference type="AlphaFoldDB" id="A0A081BP81"/>
<dbReference type="InterPro" id="IPR039424">
    <property type="entry name" value="SBP_5"/>
</dbReference>
<accession>A0A081BP81</accession>
<dbReference type="SUPFAM" id="SSF53850">
    <property type="entry name" value="Periplasmic binding protein-like II"/>
    <property type="match status" value="1"/>
</dbReference>
<evidence type="ECO:0000313" key="3">
    <source>
        <dbReference type="EMBL" id="GAK52197.1"/>
    </source>
</evidence>
<dbReference type="GO" id="GO:0015833">
    <property type="term" value="P:peptide transport"/>
    <property type="evidence" value="ECO:0007669"/>
    <property type="project" value="TreeGrafter"/>
</dbReference>
<dbReference type="InterPro" id="IPR023765">
    <property type="entry name" value="SBP_5_CS"/>
</dbReference>
<evidence type="ECO:0000256" key="1">
    <source>
        <dbReference type="SAM" id="SignalP"/>
    </source>
</evidence>
<dbReference type="PROSITE" id="PS01040">
    <property type="entry name" value="SBP_BACTERIAL_5"/>
    <property type="match status" value="1"/>
</dbReference>
<dbReference type="HOGENOM" id="CLU_017028_8_2_0"/>
<proteinExistence type="predicted"/>
<dbReference type="Gene3D" id="3.10.105.10">
    <property type="entry name" value="Dipeptide-binding Protein, Domain 3"/>
    <property type="match status" value="1"/>
</dbReference>
<protein>
    <submittedName>
        <fullName evidence="3">Extracellular solute-binding protein family 5</fullName>
    </submittedName>
</protein>
<dbReference type="STRING" id="1499966.U14_03448"/>
<dbReference type="Proteomes" id="UP000030700">
    <property type="component" value="Unassembled WGS sequence"/>
</dbReference>
<reference evidence="3" key="1">
    <citation type="journal article" date="2015" name="PeerJ">
        <title>First genomic representation of candidate bacterial phylum KSB3 points to enhanced environmental sensing as a trigger of wastewater bulking.</title>
        <authorList>
            <person name="Sekiguchi Y."/>
            <person name="Ohashi A."/>
            <person name="Parks D.H."/>
            <person name="Yamauchi T."/>
            <person name="Tyson G.W."/>
            <person name="Hugenholtz P."/>
        </authorList>
    </citation>
    <scope>NUCLEOTIDE SEQUENCE [LARGE SCALE GENOMIC DNA]</scope>
</reference>
<dbReference type="CDD" id="cd08500">
    <property type="entry name" value="PBP2_NikA_DppA_OppA_like_4"/>
    <property type="match status" value="1"/>
</dbReference>
<dbReference type="GO" id="GO:1904680">
    <property type="term" value="F:peptide transmembrane transporter activity"/>
    <property type="evidence" value="ECO:0007669"/>
    <property type="project" value="TreeGrafter"/>
</dbReference>
<dbReference type="PANTHER" id="PTHR30290:SF62">
    <property type="entry name" value="OLIGOPEPTIDE ABC TRANSPORTER, PERIPLASMIC OLIGOPEPTIDE-BINDING PROTEIN"/>
    <property type="match status" value="1"/>
</dbReference>
<keyword evidence="1" id="KW-0732">Signal</keyword>
<dbReference type="EMBL" id="DF820458">
    <property type="protein sequence ID" value="GAK52197.1"/>
    <property type="molecule type" value="Genomic_DNA"/>
</dbReference>
<feature type="chain" id="PRO_5001755203" evidence="1">
    <location>
        <begin position="26"/>
        <end position="640"/>
    </location>
</feature>
<name>A0A081BP81_9BACT</name>
<evidence type="ECO:0000313" key="4">
    <source>
        <dbReference type="Proteomes" id="UP000030700"/>
    </source>
</evidence>
<feature type="domain" description="Solute-binding protein family 5" evidence="2">
    <location>
        <begin position="103"/>
        <end position="532"/>
    </location>
</feature>